<dbReference type="OrthoDB" id="3886144at2759"/>
<dbReference type="PANTHER" id="PTHR37534:SF47">
    <property type="entry name" value="ZN(2)-C6 FUNGAL-TYPE DOMAIN-CONTAINING PROTEIN"/>
    <property type="match status" value="1"/>
</dbReference>
<dbReference type="GO" id="GO:0045944">
    <property type="term" value="P:positive regulation of transcription by RNA polymerase II"/>
    <property type="evidence" value="ECO:0007669"/>
    <property type="project" value="TreeGrafter"/>
</dbReference>
<dbReference type="InterPro" id="IPR036864">
    <property type="entry name" value="Zn2-C6_fun-type_DNA-bd_sf"/>
</dbReference>
<keyword evidence="6" id="KW-1185">Reference proteome</keyword>
<dbReference type="GO" id="GO:0000976">
    <property type="term" value="F:transcription cis-regulatory region binding"/>
    <property type="evidence" value="ECO:0007669"/>
    <property type="project" value="TreeGrafter"/>
</dbReference>
<dbReference type="AlphaFoldDB" id="A0A6A6GDJ2"/>
<organism evidence="5 6">
    <name type="scientific">Elsinoe ampelina</name>
    <dbReference type="NCBI Taxonomy" id="302913"/>
    <lineage>
        <taxon>Eukaryota</taxon>
        <taxon>Fungi</taxon>
        <taxon>Dikarya</taxon>
        <taxon>Ascomycota</taxon>
        <taxon>Pezizomycotina</taxon>
        <taxon>Dothideomycetes</taxon>
        <taxon>Dothideomycetidae</taxon>
        <taxon>Myriangiales</taxon>
        <taxon>Elsinoaceae</taxon>
        <taxon>Elsinoe</taxon>
    </lineage>
</organism>
<evidence type="ECO:0000313" key="6">
    <source>
        <dbReference type="Proteomes" id="UP000799538"/>
    </source>
</evidence>
<evidence type="ECO:0000256" key="1">
    <source>
        <dbReference type="ARBA" id="ARBA00004123"/>
    </source>
</evidence>
<dbReference type="Gene3D" id="4.10.240.10">
    <property type="entry name" value="Zn(2)-C6 fungal-type DNA-binding domain"/>
    <property type="match status" value="1"/>
</dbReference>
<dbReference type="SUPFAM" id="SSF57701">
    <property type="entry name" value="Zn2/Cys6 DNA-binding domain"/>
    <property type="match status" value="1"/>
</dbReference>
<gene>
    <name evidence="5" type="ORF">BDZ85DRAFT_261858</name>
</gene>
<dbReference type="GO" id="GO:0008270">
    <property type="term" value="F:zinc ion binding"/>
    <property type="evidence" value="ECO:0007669"/>
    <property type="project" value="InterPro"/>
</dbReference>
<feature type="region of interest" description="Disordered" evidence="3">
    <location>
        <begin position="714"/>
        <end position="748"/>
    </location>
</feature>
<dbReference type="Proteomes" id="UP000799538">
    <property type="component" value="Unassembled WGS sequence"/>
</dbReference>
<dbReference type="EMBL" id="ML992506">
    <property type="protein sequence ID" value="KAF2223593.1"/>
    <property type="molecule type" value="Genomic_DNA"/>
</dbReference>
<comment type="subcellular location">
    <subcellularLocation>
        <location evidence="1">Nucleus</location>
    </subcellularLocation>
</comment>
<feature type="compositionally biased region" description="Basic residues" evidence="3">
    <location>
        <begin position="38"/>
        <end position="51"/>
    </location>
</feature>
<dbReference type="GO" id="GO:0005634">
    <property type="term" value="C:nucleus"/>
    <property type="evidence" value="ECO:0007669"/>
    <property type="project" value="UniProtKB-SubCell"/>
</dbReference>
<feature type="region of interest" description="Disordered" evidence="3">
    <location>
        <begin position="120"/>
        <end position="151"/>
    </location>
</feature>
<evidence type="ECO:0000313" key="5">
    <source>
        <dbReference type="EMBL" id="KAF2223593.1"/>
    </source>
</evidence>
<accession>A0A6A6GDJ2</accession>
<dbReference type="Pfam" id="PF00172">
    <property type="entry name" value="Zn_clus"/>
    <property type="match status" value="1"/>
</dbReference>
<sequence>MEDPIVYPSPSQLLKPTPSPPDSKTDDVDDDDKPHPAQVKKKKVSPRRRSLLAKPPAKIGNDGVAKPKQTKSRTGCQACKDKRLKCDEKKPTCDNCKRRNVQCPGYKTNFQFRDLTVHLHQHGGSKGAAQPKKQKPLHKDVPQDQTHTPSLSEVADHAQASVLPTAPASDTSISPREVQDLVGGNDGLASRGSPRQHSASLSPPQALIISQPSFSSPGDEFGLATPPISASEGILVDNVQRTLSEDLIIPATVGIPSELNPANLWNTLDQPDDLIDQPMNPSPFDEDVPHDIDFTMQVPDDPFNLDNPISTSSMVLSPRSATALAHNIQMSFLPQEPSFAVDSIEYITLHFDQSTCGILSIKDGPTENPWRTLLWPMAQESPAVMHSVCALAAFHGGRHEPRLRLAGREHNDKAIQNLHEGLRDDSIGRETRLAASLALGFADGWRHHTTSGNMHIRGARMMIRQALEEHQRTPLHALRLSRLKFLCNSWVYMDVLARLTSSDVDETDEYEQIYSCFGNPNIQQQGFGIDWGMGIDAQLDPLMGCASTLFPLIGRTANLARRVRRSSSNSPAMITQALELKEQLEAWDPPDFIERPEDPTITVPHAMQTARAYQWATLLYLHQAVPEIPSAKSSEMAKKILQLLATVPPQSRSLIVHIFPLMAAGCEAVNDEDRQWVRDRWLCMGRRLQIGSIDKCLEITEEVWSRRDQYSAAPRRPLVPTGSLHDIGFPRHNRPGRNDSMDPRSNGLGLSAFQPNMDVDMNEGLFPMMMSRPSWPQVKEWSDEMNSQYNVNGRLHWLQVMNDHGWEGEHLFYIAIPSSFRFC</sequence>
<evidence type="ECO:0000259" key="4">
    <source>
        <dbReference type="PROSITE" id="PS50048"/>
    </source>
</evidence>
<dbReference type="GO" id="GO:0000981">
    <property type="term" value="F:DNA-binding transcription factor activity, RNA polymerase II-specific"/>
    <property type="evidence" value="ECO:0007669"/>
    <property type="project" value="InterPro"/>
</dbReference>
<evidence type="ECO:0000256" key="2">
    <source>
        <dbReference type="ARBA" id="ARBA00023242"/>
    </source>
</evidence>
<reference evidence="6" key="1">
    <citation type="journal article" date="2020" name="Stud. Mycol.">
        <title>101 Dothideomycetes genomes: A test case for predicting lifestyles and emergence of pathogens.</title>
        <authorList>
            <person name="Haridas S."/>
            <person name="Albert R."/>
            <person name="Binder M."/>
            <person name="Bloem J."/>
            <person name="LaButti K."/>
            <person name="Salamov A."/>
            <person name="Andreopoulos B."/>
            <person name="Baker S."/>
            <person name="Barry K."/>
            <person name="Bills G."/>
            <person name="Bluhm B."/>
            <person name="Cannon C."/>
            <person name="Castanera R."/>
            <person name="Culley D."/>
            <person name="Daum C."/>
            <person name="Ezra D."/>
            <person name="Gonzalez J."/>
            <person name="Henrissat B."/>
            <person name="Kuo A."/>
            <person name="Liang C."/>
            <person name="Lipzen A."/>
            <person name="Lutzoni F."/>
            <person name="Magnuson J."/>
            <person name="Mondo S."/>
            <person name="Nolan M."/>
            <person name="Ohm R."/>
            <person name="Pangilinan J."/>
            <person name="Park H.-J."/>
            <person name="Ramirez L."/>
            <person name="Alfaro M."/>
            <person name="Sun H."/>
            <person name="Tritt A."/>
            <person name="Yoshinaga Y."/>
            <person name="Zwiers L.-H."/>
            <person name="Turgeon B."/>
            <person name="Goodwin S."/>
            <person name="Spatafora J."/>
            <person name="Crous P."/>
            <person name="Grigoriev I."/>
        </authorList>
    </citation>
    <scope>NUCLEOTIDE SEQUENCE [LARGE SCALE GENOMIC DNA]</scope>
    <source>
        <strain evidence="6">CECT 20119</strain>
    </source>
</reference>
<proteinExistence type="predicted"/>
<feature type="domain" description="Zn(2)-C6 fungal-type" evidence="4">
    <location>
        <begin position="75"/>
        <end position="103"/>
    </location>
</feature>
<dbReference type="PROSITE" id="PS00463">
    <property type="entry name" value="ZN2_CY6_FUNGAL_1"/>
    <property type="match status" value="1"/>
</dbReference>
<feature type="compositionally biased region" description="Polar residues" evidence="3">
    <location>
        <begin position="193"/>
        <end position="203"/>
    </location>
</feature>
<dbReference type="PROSITE" id="PS50048">
    <property type="entry name" value="ZN2_CY6_FUNGAL_2"/>
    <property type="match status" value="1"/>
</dbReference>
<dbReference type="PANTHER" id="PTHR37534">
    <property type="entry name" value="TRANSCRIPTIONAL ACTIVATOR PROTEIN UGA3"/>
    <property type="match status" value="1"/>
</dbReference>
<name>A0A6A6GDJ2_9PEZI</name>
<feature type="region of interest" description="Disordered" evidence="3">
    <location>
        <begin position="1"/>
        <end position="78"/>
    </location>
</feature>
<protein>
    <submittedName>
        <fullName evidence="5">Fungal-specific transcription factor domain-containing protein</fullName>
    </submittedName>
</protein>
<evidence type="ECO:0000256" key="3">
    <source>
        <dbReference type="SAM" id="MobiDB-lite"/>
    </source>
</evidence>
<feature type="region of interest" description="Disordered" evidence="3">
    <location>
        <begin position="164"/>
        <end position="203"/>
    </location>
</feature>
<dbReference type="Pfam" id="PF11951">
    <property type="entry name" value="Fungal_trans_2"/>
    <property type="match status" value="1"/>
</dbReference>
<dbReference type="InterPro" id="IPR001138">
    <property type="entry name" value="Zn2Cys6_DnaBD"/>
</dbReference>
<dbReference type="SMART" id="SM00066">
    <property type="entry name" value="GAL4"/>
    <property type="match status" value="1"/>
</dbReference>
<dbReference type="CDD" id="cd00067">
    <property type="entry name" value="GAL4"/>
    <property type="match status" value="1"/>
</dbReference>
<dbReference type="InterPro" id="IPR021858">
    <property type="entry name" value="Fun_TF"/>
</dbReference>
<keyword evidence="2" id="KW-0539">Nucleus</keyword>